<dbReference type="WBParaSite" id="ACRNAN_scaffold1821.g7469.t1">
    <property type="protein sequence ID" value="ACRNAN_scaffold1821.g7469.t1"/>
    <property type="gene ID" value="ACRNAN_scaffold1821.g7469"/>
</dbReference>
<dbReference type="AlphaFoldDB" id="A0A914D482"/>
<evidence type="ECO:0000313" key="2">
    <source>
        <dbReference type="WBParaSite" id="ACRNAN_scaffold1821.g7469.t1"/>
    </source>
</evidence>
<accession>A0A914D482</accession>
<dbReference type="Proteomes" id="UP000887540">
    <property type="component" value="Unplaced"/>
</dbReference>
<organism evidence="1 2">
    <name type="scientific">Acrobeloides nanus</name>
    <dbReference type="NCBI Taxonomy" id="290746"/>
    <lineage>
        <taxon>Eukaryota</taxon>
        <taxon>Metazoa</taxon>
        <taxon>Ecdysozoa</taxon>
        <taxon>Nematoda</taxon>
        <taxon>Chromadorea</taxon>
        <taxon>Rhabditida</taxon>
        <taxon>Tylenchina</taxon>
        <taxon>Cephalobomorpha</taxon>
        <taxon>Cephaloboidea</taxon>
        <taxon>Cephalobidae</taxon>
        <taxon>Acrobeloides</taxon>
    </lineage>
</organism>
<reference evidence="2" key="1">
    <citation type="submission" date="2022-11" db="UniProtKB">
        <authorList>
            <consortium name="WormBaseParasite"/>
        </authorList>
    </citation>
    <scope>IDENTIFICATION</scope>
</reference>
<evidence type="ECO:0000313" key="1">
    <source>
        <dbReference type="Proteomes" id="UP000887540"/>
    </source>
</evidence>
<proteinExistence type="predicted"/>
<name>A0A914D482_9BILA</name>
<sequence>MAYEWNAEGVCMFKSRSLNGTVGEKPGVHFGLCFVQGDPYKERDHFYDHELGGKIYASSQQIILEQCPQFCYEHKSAENKKSEDEAGNGHVKINRLGYTWHSSEDTDSFDGMGTCRCVEVLHYVKLNFGSASGYL</sequence>
<keyword evidence="1" id="KW-1185">Reference proteome</keyword>
<protein>
    <submittedName>
        <fullName evidence="2">Uncharacterized protein</fullName>
    </submittedName>
</protein>